<dbReference type="InterPro" id="IPR024529">
    <property type="entry name" value="ECF_trnsprt_substrate-spec"/>
</dbReference>
<gene>
    <name evidence="10" type="ORF">PJ311_03510</name>
</gene>
<evidence type="ECO:0000256" key="5">
    <source>
        <dbReference type="ARBA" id="ARBA00022692"/>
    </source>
</evidence>
<dbReference type="Gene3D" id="1.10.1760.20">
    <property type="match status" value="1"/>
</dbReference>
<feature type="transmembrane region" description="Helical" evidence="9">
    <location>
        <begin position="45"/>
        <end position="71"/>
    </location>
</feature>
<comment type="function">
    <text evidence="8">Probably a riboflavin-binding protein that interacts with the energy-coupling factor (ECF) ABC-transporter complex.</text>
</comment>
<feature type="transmembrane region" description="Helical" evidence="9">
    <location>
        <begin position="12"/>
        <end position="33"/>
    </location>
</feature>
<dbReference type="Proteomes" id="UP001211894">
    <property type="component" value="Unassembled WGS sequence"/>
</dbReference>
<evidence type="ECO:0000313" key="10">
    <source>
        <dbReference type="EMBL" id="MDA7025679.1"/>
    </source>
</evidence>
<dbReference type="Pfam" id="PF12822">
    <property type="entry name" value="ECF_trnsprt"/>
    <property type="match status" value="1"/>
</dbReference>
<comment type="similarity">
    <text evidence="2 8">Belongs to the prokaryotic riboflavin transporter (P-RFT) (TC 2.A.87) family.</text>
</comment>
<name>A0ABT4X1S6_9BACI</name>
<dbReference type="RefSeq" id="WP_271339527.1">
    <property type="nucleotide sequence ID" value="NZ_JAQKAB010000002.1"/>
</dbReference>
<keyword evidence="5 9" id="KW-0812">Transmembrane</keyword>
<keyword evidence="3 8" id="KW-0813">Transport</keyword>
<evidence type="ECO:0000256" key="4">
    <source>
        <dbReference type="ARBA" id="ARBA00022475"/>
    </source>
</evidence>
<keyword evidence="11" id="KW-1185">Reference proteome</keyword>
<feature type="transmembrane region" description="Helical" evidence="9">
    <location>
        <begin position="83"/>
        <end position="100"/>
    </location>
</feature>
<feature type="transmembrane region" description="Helical" evidence="9">
    <location>
        <begin position="153"/>
        <end position="178"/>
    </location>
</feature>
<keyword evidence="6 9" id="KW-1133">Transmembrane helix</keyword>
<evidence type="ECO:0000313" key="11">
    <source>
        <dbReference type="Proteomes" id="UP001211894"/>
    </source>
</evidence>
<keyword evidence="7 8" id="KW-0472">Membrane</keyword>
<proteinExistence type="inferred from homology"/>
<comment type="subcellular location">
    <subcellularLocation>
        <location evidence="1">Cell membrane</location>
        <topology evidence="1">Multi-pass membrane protein</topology>
    </subcellularLocation>
</comment>
<comment type="caution">
    <text evidence="10">The sequence shown here is derived from an EMBL/GenBank/DDBJ whole genome shotgun (WGS) entry which is preliminary data.</text>
</comment>
<sequence length="192" mass="21219">MNHKKVRRLVYISMLSSIAFVLMMLSFPILGAYPYLKMDFSDIPALLAVILYGPGAGITVEAIKVVLNYFIAGSASGVPVDQTANFVAGILFILPTAFFVKKMDSIKLFVTALFVGTILMSIIMSILNYFLFIPAYTWFLNAPALSTNALKTTILVGILPFNLIKGFVVTLVLTPIFLQLKPWLKEHVHIAK</sequence>
<reference evidence="10 11" key="1">
    <citation type="submission" date="2023-01" db="EMBL/GenBank/DDBJ databases">
        <title>Bacillus changyiensis sp. nov., isolated from a coastal deposit.</title>
        <authorList>
            <person name="Xiao G."/>
            <person name="Lai Q."/>
            <person name="Hu Z."/>
            <person name="Shao Z."/>
        </authorList>
    </citation>
    <scope>NUCLEOTIDE SEQUENCE [LARGE SCALE GENOMIC DNA]</scope>
    <source>
        <strain evidence="10 11">CLL-7-23</strain>
    </source>
</reference>
<accession>A0ABT4X1S6</accession>
<evidence type="ECO:0000256" key="8">
    <source>
        <dbReference type="PIRNR" id="PIRNR037778"/>
    </source>
</evidence>
<evidence type="ECO:0000256" key="3">
    <source>
        <dbReference type="ARBA" id="ARBA00022448"/>
    </source>
</evidence>
<evidence type="ECO:0000256" key="9">
    <source>
        <dbReference type="SAM" id="Phobius"/>
    </source>
</evidence>
<protein>
    <recommendedName>
        <fullName evidence="8">Riboflavin transporter</fullName>
    </recommendedName>
</protein>
<keyword evidence="4 8" id="KW-1003">Cell membrane</keyword>
<feature type="transmembrane region" description="Helical" evidence="9">
    <location>
        <begin position="112"/>
        <end position="133"/>
    </location>
</feature>
<organism evidence="10 11">
    <name type="scientific">Bacillus changyiensis</name>
    <dbReference type="NCBI Taxonomy" id="3004103"/>
    <lineage>
        <taxon>Bacteria</taxon>
        <taxon>Bacillati</taxon>
        <taxon>Bacillota</taxon>
        <taxon>Bacilli</taxon>
        <taxon>Bacillales</taxon>
        <taxon>Bacillaceae</taxon>
        <taxon>Bacillus</taxon>
    </lineage>
</organism>
<dbReference type="EMBL" id="JAQKAB010000002">
    <property type="protein sequence ID" value="MDA7025679.1"/>
    <property type="molecule type" value="Genomic_DNA"/>
</dbReference>
<dbReference type="InterPro" id="IPR025720">
    <property type="entry name" value="RibU"/>
</dbReference>
<evidence type="ECO:0000256" key="1">
    <source>
        <dbReference type="ARBA" id="ARBA00004651"/>
    </source>
</evidence>
<dbReference type="PANTHER" id="PTHR38438:SF1">
    <property type="entry name" value="RIBOFLAVIN TRANSPORTER RIBU"/>
    <property type="match status" value="1"/>
</dbReference>
<evidence type="ECO:0000256" key="7">
    <source>
        <dbReference type="ARBA" id="ARBA00023136"/>
    </source>
</evidence>
<evidence type="ECO:0000256" key="2">
    <source>
        <dbReference type="ARBA" id="ARBA00005540"/>
    </source>
</evidence>
<dbReference type="PANTHER" id="PTHR38438">
    <property type="entry name" value="RIBOFLAVIN TRANSPORTER RIBU"/>
    <property type="match status" value="1"/>
</dbReference>
<evidence type="ECO:0000256" key="6">
    <source>
        <dbReference type="ARBA" id="ARBA00022989"/>
    </source>
</evidence>
<dbReference type="PIRSF" id="PIRSF037778">
    <property type="entry name" value="UCP037778_transp_RibU"/>
    <property type="match status" value="1"/>
</dbReference>